<sequence>MALALHTLPTVNLARKSAGHVACDKTQKRTLFNRAGSAYVRDCRDRTSLRGLHLRRATGGASGAPRSHLRNLTREIQVKVSGDSMGATEPAKRLLIVGPGVLGTMVGTSWLNQEGASVLGQTNTTTRHEELQSLGFETRVKEEAGEEKFPYVIFCAPPSGSENYVAEVYSHPPEPPASNSPLEH</sequence>
<organism evidence="1 2">
    <name type="scientific">Cymbomonas tetramitiformis</name>
    <dbReference type="NCBI Taxonomy" id="36881"/>
    <lineage>
        <taxon>Eukaryota</taxon>
        <taxon>Viridiplantae</taxon>
        <taxon>Chlorophyta</taxon>
        <taxon>Pyramimonadophyceae</taxon>
        <taxon>Pyramimonadales</taxon>
        <taxon>Pyramimonadaceae</taxon>
        <taxon>Cymbomonas</taxon>
    </lineage>
</organism>
<keyword evidence="2" id="KW-1185">Reference proteome</keyword>
<protein>
    <submittedName>
        <fullName evidence="1">Uncharacterized protein</fullName>
    </submittedName>
</protein>
<gene>
    <name evidence="1" type="ORF">CYMTET_46014</name>
</gene>
<name>A0AAE0BYG2_9CHLO</name>
<dbReference type="Proteomes" id="UP001190700">
    <property type="component" value="Unassembled WGS sequence"/>
</dbReference>
<evidence type="ECO:0000313" key="1">
    <source>
        <dbReference type="EMBL" id="KAK3244369.1"/>
    </source>
</evidence>
<evidence type="ECO:0000313" key="2">
    <source>
        <dbReference type="Proteomes" id="UP001190700"/>
    </source>
</evidence>
<dbReference type="EMBL" id="LGRX02031936">
    <property type="protein sequence ID" value="KAK3244369.1"/>
    <property type="molecule type" value="Genomic_DNA"/>
</dbReference>
<accession>A0AAE0BYG2</accession>
<proteinExistence type="predicted"/>
<dbReference type="Gene3D" id="3.40.50.720">
    <property type="entry name" value="NAD(P)-binding Rossmann-like Domain"/>
    <property type="match status" value="1"/>
</dbReference>
<comment type="caution">
    <text evidence="1">The sequence shown here is derived from an EMBL/GenBank/DDBJ whole genome shotgun (WGS) entry which is preliminary data.</text>
</comment>
<dbReference type="AlphaFoldDB" id="A0AAE0BYG2"/>
<reference evidence="1 2" key="1">
    <citation type="journal article" date="2015" name="Genome Biol. Evol.">
        <title>Comparative Genomics of a Bacterivorous Green Alga Reveals Evolutionary Causalities and Consequences of Phago-Mixotrophic Mode of Nutrition.</title>
        <authorList>
            <person name="Burns J.A."/>
            <person name="Paasch A."/>
            <person name="Narechania A."/>
            <person name="Kim E."/>
        </authorList>
    </citation>
    <scope>NUCLEOTIDE SEQUENCE [LARGE SCALE GENOMIC DNA]</scope>
    <source>
        <strain evidence="1 2">PLY_AMNH</strain>
    </source>
</reference>